<dbReference type="Proteomes" id="UP001185331">
    <property type="component" value="Unassembled WGS sequence"/>
</dbReference>
<evidence type="ECO:0000313" key="2">
    <source>
        <dbReference type="EMBL" id="MDR6218986.1"/>
    </source>
</evidence>
<name>A0AAE3XDE4_9DEIO</name>
<dbReference type="EMBL" id="JAVDQK010000005">
    <property type="protein sequence ID" value="MDR6218986.1"/>
    <property type="molecule type" value="Genomic_DNA"/>
</dbReference>
<keyword evidence="1" id="KW-1133">Transmembrane helix</keyword>
<accession>A0AAE3XDE4</accession>
<dbReference type="Gene3D" id="3.30.700.10">
    <property type="entry name" value="Glycoprotein, Type 4 Pilin"/>
    <property type="match status" value="1"/>
</dbReference>
<keyword evidence="1" id="KW-0472">Membrane</keyword>
<feature type="transmembrane region" description="Helical" evidence="1">
    <location>
        <begin position="12"/>
        <end position="37"/>
    </location>
</feature>
<dbReference type="InterPro" id="IPR045584">
    <property type="entry name" value="Pilin-like"/>
</dbReference>
<dbReference type="RefSeq" id="WP_309853929.1">
    <property type="nucleotide sequence ID" value="NZ_JAVDQJ010000004.1"/>
</dbReference>
<keyword evidence="1" id="KW-0812">Transmembrane</keyword>
<proteinExistence type="predicted"/>
<evidence type="ECO:0000313" key="3">
    <source>
        <dbReference type="Proteomes" id="UP001185331"/>
    </source>
</evidence>
<sequence length="548" mass="59169">MIEARHKFKRSGGVTMIELLVVISALVILIALALFAAQQARTRAYNTQAMVCGEQIRKAQTLYYSEQQAFANSFDKLDQKMVARCALVSVVEVTASASGYTYTVAHERGNAKFTIEDDKGTTAVLAPVGTVNGAAAADTSSGGQVVAPVAPAPTSAATDPFAYVTMAFSADALGQLDSQNQPAVCAIITAGGKNTTLVGRYNRSPDQVYLKLNKGVQNIAVSYFSDLTCAAMLSPANGYPMAFRPQGAAAITYLDPNNPSYSTFTVNVNQDKTVTLENNANRWAIATRWINEDGTAATTDPTTGGPFFTVNYSDHGYPQTSNFSAGSTNRYTVYPGQVYSQDYIEVAGGMAGQYIHPVTGTGMYVWDDPSPVPGNFNYTSIYYGKNRTDPVWGTYSTVVRIAPQNKPYVRVNNPGMGRVVDVPVAFQVYGLNLRTYLKPKPGTRPMGLTSWSTNVLSPVGPYTNVNGGYFNYRNTVDAQGNPMSAMTSAQLINVTANPTSPIYVNPSVRYVLESAAPVTLTVTGPQIQERTFEYRREQLISGNWVETP</sequence>
<evidence type="ECO:0000256" key="1">
    <source>
        <dbReference type="SAM" id="Phobius"/>
    </source>
</evidence>
<dbReference type="AlphaFoldDB" id="A0AAE3XDE4"/>
<comment type="caution">
    <text evidence="2">The sequence shown here is derived from an EMBL/GenBank/DDBJ whole genome shotgun (WGS) entry which is preliminary data.</text>
</comment>
<gene>
    <name evidence="2" type="ORF">J2Y00_002583</name>
</gene>
<dbReference type="SUPFAM" id="SSF54523">
    <property type="entry name" value="Pili subunits"/>
    <property type="match status" value="1"/>
</dbReference>
<protein>
    <submittedName>
        <fullName evidence="2">Type II secretory pathway pseudopilin PulG</fullName>
    </submittedName>
</protein>
<organism evidence="2 3">
    <name type="scientific">Deinococcus soli</name>
    <name type="common">ex Cha et al. 2016</name>
    <dbReference type="NCBI Taxonomy" id="1309411"/>
    <lineage>
        <taxon>Bacteria</taxon>
        <taxon>Thermotogati</taxon>
        <taxon>Deinococcota</taxon>
        <taxon>Deinococci</taxon>
        <taxon>Deinococcales</taxon>
        <taxon>Deinococcaceae</taxon>
        <taxon>Deinococcus</taxon>
    </lineage>
</organism>
<reference evidence="2" key="1">
    <citation type="submission" date="2023-07" db="EMBL/GenBank/DDBJ databases">
        <title>Sorghum-associated microbial communities from plants grown in Nebraska, USA.</title>
        <authorList>
            <person name="Schachtman D."/>
        </authorList>
    </citation>
    <scope>NUCLEOTIDE SEQUENCE</scope>
    <source>
        <strain evidence="2">BE330</strain>
    </source>
</reference>